<dbReference type="CDD" id="cd12386">
    <property type="entry name" value="RRM2_hnRNPM_like"/>
    <property type="match status" value="1"/>
</dbReference>
<dbReference type="InterPro" id="IPR000504">
    <property type="entry name" value="RRM_dom"/>
</dbReference>
<dbReference type="CDD" id="cd00590">
    <property type="entry name" value="RRM_SF"/>
    <property type="match status" value="1"/>
</dbReference>
<sequence>MSFKNNEYDIEEQFTDKDNYSSNRERSPIRGARPGKFSSGDKFKILLKNLPYSVNWMKLKDICKEHCAGTVIFADIIKTRDGRSAGFGHAEFKTLEEAKSAVEKLHGMMLDGRDVRCDLDINDDQLHRMCRKQGLDFRSERQQQWDAERAERRNQRGNGGYSRDTGYGSGHQQSYGGGPGRFPGDDGPYGGENRYGPMRSVAPSHQGDGLMTIQVHNPFSEEEYCFTVPMINGRPLTEYPGFDNLSPSVMDAIGAGPVGKNIFVRNLDYKVDEDKMKEVFGLAGTVEEVSLTKDQDGKSRGMGVVSFSQPMEAVKAVVMFHTQALFGRAMYCKMDRKNNEAPKPEKKKLPEGLAGLNVNPDILNLPTDFKPAPASQVPVYNPPPMRDPYGGYQQANNVNAPMLHSHGSGCVITVDRLPPSATQQRLRRLFEDTGRVAQVHLTDFGRAEIRFESAFDAERAVGRFNGYMIEGHQLSARITD</sequence>
<dbReference type="SMART" id="SM00360">
    <property type="entry name" value="RRM"/>
    <property type="match status" value="3"/>
</dbReference>
<feature type="domain" description="RRM" evidence="3">
    <location>
        <begin position="411"/>
        <end position="477"/>
    </location>
</feature>
<dbReference type="InterPro" id="IPR012677">
    <property type="entry name" value="Nucleotide-bd_a/b_plait_sf"/>
</dbReference>
<evidence type="ECO:0000313" key="4">
    <source>
        <dbReference type="EMBL" id="CAG5111629.1"/>
    </source>
</evidence>
<feature type="compositionally biased region" description="Basic and acidic residues" evidence="2">
    <location>
        <begin position="14"/>
        <end position="28"/>
    </location>
</feature>
<evidence type="ECO:0000256" key="2">
    <source>
        <dbReference type="SAM" id="MobiDB-lite"/>
    </source>
</evidence>
<dbReference type="InterPro" id="IPR050374">
    <property type="entry name" value="RRT5_SRSF_SR"/>
</dbReference>
<keyword evidence="5" id="KW-1185">Reference proteome</keyword>
<organism evidence="4 5">
    <name type="scientific">Oikopleura dioica</name>
    <name type="common">Tunicate</name>
    <dbReference type="NCBI Taxonomy" id="34765"/>
    <lineage>
        <taxon>Eukaryota</taxon>
        <taxon>Metazoa</taxon>
        <taxon>Chordata</taxon>
        <taxon>Tunicata</taxon>
        <taxon>Appendicularia</taxon>
        <taxon>Copelata</taxon>
        <taxon>Oikopleuridae</taxon>
        <taxon>Oikopleura</taxon>
    </lineage>
</organism>
<dbReference type="EMBL" id="OU015567">
    <property type="protein sequence ID" value="CAG5111629.1"/>
    <property type="molecule type" value="Genomic_DNA"/>
</dbReference>
<feature type="domain" description="RRM" evidence="3">
    <location>
        <begin position="261"/>
        <end position="333"/>
    </location>
</feature>
<feature type="region of interest" description="Disordered" evidence="2">
    <location>
        <begin position="14"/>
        <end position="34"/>
    </location>
</feature>
<proteinExistence type="predicted"/>
<dbReference type="PANTHER" id="PTHR23003">
    <property type="entry name" value="RNA RECOGNITION MOTIF RRM DOMAIN CONTAINING PROTEIN"/>
    <property type="match status" value="1"/>
</dbReference>
<evidence type="ECO:0000313" key="5">
    <source>
        <dbReference type="Proteomes" id="UP001158576"/>
    </source>
</evidence>
<evidence type="ECO:0000259" key="3">
    <source>
        <dbReference type="SMART" id="SM00360"/>
    </source>
</evidence>
<dbReference type="Proteomes" id="UP001158576">
    <property type="component" value="Chromosome 2"/>
</dbReference>
<keyword evidence="1" id="KW-0694">RNA-binding</keyword>
<gene>
    <name evidence="4" type="ORF">OKIOD_LOCUS14680</name>
</gene>
<feature type="domain" description="RRM" evidence="3">
    <location>
        <begin position="44"/>
        <end position="118"/>
    </location>
</feature>
<name>A0ABN7T505_OIKDI</name>
<feature type="region of interest" description="Disordered" evidence="2">
    <location>
        <begin position="137"/>
        <end position="194"/>
    </location>
</feature>
<dbReference type="SUPFAM" id="SSF54928">
    <property type="entry name" value="RNA-binding domain, RBD"/>
    <property type="match status" value="2"/>
</dbReference>
<dbReference type="Pfam" id="PF00076">
    <property type="entry name" value="RRM_1"/>
    <property type="match status" value="3"/>
</dbReference>
<dbReference type="InterPro" id="IPR035979">
    <property type="entry name" value="RBD_domain_sf"/>
</dbReference>
<dbReference type="Gene3D" id="3.30.70.330">
    <property type="match status" value="3"/>
</dbReference>
<dbReference type="PANTHER" id="PTHR23003:SF3">
    <property type="entry name" value="FI21236P1-RELATED"/>
    <property type="match status" value="1"/>
</dbReference>
<reference evidence="4 5" key="1">
    <citation type="submission" date="2021-04" db="EMBL/GenBank/DDBJ databases">
        <authorList>
            <person name="Bliznina A."/>
        </authorList>
    </citation>
    <scope>NUCLEOTIDE SEQUENCE [LARGE SCALE GENOMIC DNA]</scope>
</reference>
<feature type="compositionally biased region" description="Basic and acidic residues" evidence="2">
    <location>
        <begin position="137"/>
        <end position="154"/>
    </location>
</feature>
<accession>A0ABN7T505</accession>
<protein>
    <submittedName>
        <fullName evidence="4">Oidioi.mRNA.OKI2018_I69.chr2.g5915.t1.cds</fullName>
    </submittedName>
</protein>
<evidence type="ECO:0000256" key="1">
    <source>
        <dbReference type="ARBA" id="ARBA00022884"/>
    </source>
</evidence>